<evidence type="ECO:0000313" key="2">
    <source>
        <dbReference type="Proteomes" id="UP000464262"/>
    </source>
</evidence>
<reference evidence="1 2" key="1">
    <citation type="submission" date="2020-01" db="EMBL/GenBank/DDBJ databases">
        <title>Whole genome and functional gene identification of agarase of Vibrio HN897.</title>
        <authorList>
            <person name="Liu Y."/>
            <person name="Zhao Z."/>
        </authorList>
    </citation>
    <scope>NUCLEOTIDE SEQUENCE [LARGE SCALE GENOMIC DNA]</scope>
    <source>
        <strain evidence="1 2">HN897</strain>
    </source>
</reference>
<sequence length="61" mass="7136">MKTHFGQCDWCKESRRVSKLEYVDGKHHHSCKECMSLAKIDVRLFNLDELAQRAKTQQASL</sequence>
<keyword evidence="2" id="KW-1185">Reference proteome</keyword>
<name>A0A7Z2YD59_9VIBR</name>
<dbReference type="EMBL" id="CP047475">
    <property type="protein sequence ID" value="QIA63031.1"/>
    <property type="molecule type" value="Genomic_DNA"/>
</dbReference>
<evidence type="ECO:0000313" key="1">
    <source>
        <dbReference type="EMBL" id="QIA63031.1"/>
    </source>
</evidence>
<dbReference type="KEGG" id="vas:GT360_05650"/>
<gene>
    <name evidence="1" type="ORF">GT360_05650</name>
</gene>
<proteinExistence type="predicted"/>
<organism evidence="1 2">
    <name type="scientific">Vibrio astriarenae</name>
    <dbReference type="NCBI Taxonomy" id="1481923"/>
    <lineage>
        <taxon>Bacteria</taxon>
        <taxon>Pseudomonadati</taxon>
        <taxon>Pseudomonadota</taxon>
        <taxon>Gammaproteobacteria</taxon>
        <taxon>Vibrionales</taxon>
        <taxon>Vibrionaceae</taxon>
        <taxon>Vibrio</taxon>
    </lineage>
</organism>
<protein>
    <submittedName>
        <fullName evidence="1">Uncharacterized protein</fullName>
    </submittedName>
</protein>
<dbReference type="AlphaFoldDB" id="A0A7Z2YD59"/>
<dbReference type="Proteomes" id="UP000464262">
    <property type="component" value="Chromosome 1"/>
</dbReference>
<dbReference type="RefSeq" id="WP_164647937.1">
    <property type="nucleotide sequence ID" value="NZ_CP047475.1"/>
</dbReference>
<accession>A0A7Z2YD59</accession>